<feature type="domain" description="RNase H type-1" evidence="1">
    <location>
        <begin position="2"/>
        <end position="48"/>
    </location>
</feature>
<dbReference type="GO" id="GO:0004523">
    <property type="term" value="F:RNA-DNA hybrid ribonuclease activity"/>
    <property type="evidence" value="ECO:0007669"/>
    <property type="project" value="InterPro"/>
</dbReference>
<organism evidence="2 3">
    <name type="scientific">Aegilops tauschii subsp. strangulata</name>
    <name type="common">Goatgrass</name>
    <dbReference type="NCBI Taxonomy" id="200361"/>
    <lineage>
        <taxon>Eukaryota</taxon>
        <taxon>Viridiplantae</taxon>
        <taxon>Streptophyta</taxon>
        <taxon>Embryophyta</taxon>
        <taxon>Tracheophyta</taxon>
        <taxon>Spermatophyta</taxon>
        <taxon>Magnoliopsida</taxon>
        <taxon>Liliopsida</taxon>
        <taxon>Poales</taxon>
        <taxon>Poaceae</taxon>
        <taxon>BOP clade</taxon>
        <taxon>Pooideae</taxon>
        <taxon>Triticodae</taxon>
        <taxon>Triticeae</taxon>
        <taxon>Triticinae</taxon>
        <taxon>Aegilops</taxon>
    </lineage>
</organism>
<dbReference type="AlphaFoldDB" id="A0A453SC04"/>
<dbReference type="GO" id="GO:0003676">
    <property type="term" value="F:nucleic acid binding"/>
    <property type="evidence" value="ECO:0007669"/>
    <property type="project" value="InterPro"/>
</dbReference>
<name>A0A453SC04_AEGTS</name>
<dbReference type="Pfam" id="PF13456">
    <property type="entry name" value="RVT_3"/>
    <property type="match status" value="1"/>
</dbReference>
<keyword evidence="3" id="KW-1185">Reference proteome</keyword>
<reference evidence="2" key="5">
    <citation type="journal article" date="2021" name="G3 (Bethesda)">
        <title>Aegilops tauschii genome assembly Aet v5.0 features greater sequence contiguity and improved annotation.</title>
        <authorList>
            <person name="Wang L."/>
            <person name="Zhu T."/>
            <person name="Rodriguez J.C."/>
            <person name="Deal K.R."/>
            <person name="Dubcovsky J."/>
            <person name="McGuire P.E."/>
            <person name="Lux T."/>
            <person name="Spannagl M."/>
            <person name="Mayer K.F.X."/>
            <person name="Baldrich P."/>
            <person name="Meyers B.C."/>
            <person name="Huo N."/>
            <person name="Gu Y.Q."/>
            <person name="Zhou H."/>
            <person name="Devos K.M."/>
            <person name="Bennetzen J.L."/>
            <person name="Unver T."/>
            <person name="Budak H."/>
            <person name="Gulick P.J."/>
            <person name="Galiba G."/>
            <person name="Kalapos B."/>
            <person name="Nelson D.R."/>
            <person name="Li P."/>
            <person name="You F.M."/>
            <person name="Luo M.C."/>
            <person name="Dvorak J."/>
        </authorList>
    </citation>
    <scope>NUCLEOTIDE SEQUENCE [LARGE SCALE GENOMIC DNA]</scope>
    <source>
        <strain evidence="2">cv. AL8/78</strain>
    </source>
</reference>
<evidence type="ECO:0000259" key="1">
    <source>
        <dbReference type="Pfam" id="PF13456"/>
    </source>
</evidence>
<reference evidence="2" key="4">
    <citation type="submission" date="2019-03" db="UniProtKB">
        <authorList>
            <consortium name="EnsemblPlants"/>
        </authorList>
    </citation>
    <scope>IDENTIFICATION</scope>
</reference>
<evidence type="ECO:0000313" key="3">
    <source>
        <dbReference type="Proteomes" id="UP000015105"/>
    </source>
</evidence>
<accession>A0A453SC04</accession>
<dbReference type="EnsemblPlants" id="AET7Gv20890100.3">
    <property type="protein sequence ID" value="AET7Gv20890100.3"/>
    <property type="gene ID" value="AET7Gv20890100"/>
</dbReference>
<protein>
    <recommendedName>
        <fullName evidence="1">RNase H type-1 domain-containing protein</fullName>
    </recommendedName>
</protein>
<dbReference type="InterPro" id="IPR002156">
    <property type="entry name" value="RNaseH_domain"/>
</dbReference>
<dbReference type="Gramene" id="AET7Gv20890100.3">
    <property type="protein sequence ID" value="AET7Gv20890100.3"/>
    <property type="gene ID" value="AET7Gv20890100"/>
</dbReference>
<dbReference type="Proteomes" id="UP000015105">
    <property type="component" value="Chromosome 7D"/>
</dbReference>
<sequence>MLNNQERNLSAAGPVIEEIKGMLRAYEDWKVSWVRRTANVAAHRLAKVHVGDELCKVVKCATGLYFILEVVSDEIPEFHLKRPSDQSHMSIYHTQELVNFFLSHTRNLVLPLKKKNPVLGLVLNT</sequence>
<evidence type="ECO:0000313" key="2">
    <source>
        <dbReference type="EnsemblPlants" id="AET7Gv20890100.1"/>
    </source>
</evidence>
<reference evidence="2" key="3">
    <citation type="journal article" date="2017" name="Nature">
        <title>Genome sequence of the progenitor of the wheat D genome Aegilops tauschii.</title>
        <authorList>
            <person name="Luo M.C."/>
            <person name="Gu Y.Q."/>
            <person name="Puiu D."/>
            <person name="Wang H."/>
            <person name="Twardziok S.O."/>
            <person name="Deal K.R."/>
            <person name="Huo N."/>
            <person name="Zhu T."/>
            <person name="Wang L."/>
            <person name="Wang Y."/>
            <person name="McGuire P.E."/>
            <person name="Liu S."/>
            <person name="Long H."/>
            <person name="Ramasamy R.K."/>
            <person name="Rodriguez J.C."/>
            <person name="Van S.L."/>
            <person name="Yuan L."/>
            <person name="Wang Z."/>
            <person name="Xia Z."/>
            <person name="Xiao L."/>
            <person name="Anderson O.D."/>
            <person name="Ouyang S."/>
            <person name="Liang Y."/>
            <person name="Zimin A.V."/>
            <person name="Pertea G."/>
            <person name="Qi P."/>
            <person name="Bennetzen J.L."/>
            <person name="Dai X."/>
            <person name="Dawson M.W."/>
            <person name="Muller H.G."/>
            <person name="Kugler K."/>
            <person name="Rivarola-Duarte L."/>
            <person name="Spannagl M."/>
            <person name="Mayer K.F.X."/>
            <person name="Lu F.H."/>
            <person name="Bevan M.W."/>
            <person name="Leroy P."/>
            <person name="Li P."/>
            <person name="You F.M."/>
            <person name="Sun Q."/>
            <person name="Liu Z."/>
            <person name="Lyons E."/>
            <person name="Wicker T."/>
            <person name="Salzberg S.L."/>
            <person name="Devos K.M."/>
            <person name="Dvorak J."/>
        </authorList>
    </citation>
    <scope>NUCLEOTIDE SEQUENCE [LARGE SCALE GENOMIC DNA]</scope>
    <source>
        <strain evidence="2">cv. AL8/78</strain>
    </source>
</reference>
<reference evidence="3" key="2">
    <citation type="journal article" date="2017" name="Nat. Plants">
        <title>The Aegilops tauschii genome reveals multiple impacts of transposons.</title>
        <authorList>
            <person name="Zhao G."/>
            <person name="Zou C."/>
            <person name="Li K."/>
            <person name="Wang K."/>
            <person name="Li T."/>
            <person name="Gao L."/>
            <person name="Zhang X."/>
            <person name="Wang H."/>
            <person name="Yang Z."/>
            <person name="Liu X."/>
            <person name="Jiang W."/>
            <person name="Mao L."/>
            <person name="Kong X."/>
            <person name="Jiao Y."/>
            <person name="Jia J."/>
        </authorList>
    </citation>
    <scope>NUCLEOTIDE SEQUENCE [LARGE SCALE GENOMIC DNA]</scope>
    <source>
        <strain evidence="3">cv. AL8/78</strain>
    </source>
</reference>
<dbReference type="Gramene" id="AET7Gv20890100.1">
    <property type="protein sequence ID" value="AET7Gv20890100.1"/>
    <property type="gene ID" value="AET7Gv20890100"/>
</dbReference>
<dbReference type="EnsemblPlants" id="AET7Gv20890100.1">
    <property type="protein sequence ID" value="AET7Gv20890100.1"/>
    <property type="gene ID" value="AET7Gv20890100"/>
</dbReference>
<proteinExistence type="predicted"/>
<reference evidence="3" key="1">
    <citation type="journal article" date="2014" name="Science">
        <title>Ancient hybridizations among the ancestral genomes of bread wheat.</title>
        <authorList>
            <consortium name="International Wheat Genome Sequencing Consortium,"/>
            <person name="Marcussen T."/>
            <person name="Sandve S.R."/>
            <person name="Heier L."/>
            <person name="Spannagl M."/>
            <person name="Pfeifer M."/>
            <person name="Jakobsen K.S."/>
            <person name="Wulff B.B."/>
            <person name="Steuernagel B."/>
            <person name="Mayer K.F."/>
            <person name="Olsen O.A."/>
        </authorList>
    </citation>
    <scope>NUCLEOTIDE SEQUENCE [LARGE SCALE GENOMIC DNA]</scope>
    <source>
        <strain evidence="3">cv. AL8/78</strain>
    </source>
</reference>